<keyword evidence="2 4" id="KW-0560">Oxidoreductase</keyword>
<protein>
    <submittedName>
        <fullName evidence="4">Flavin reductase family protein</fullName>
        <ecNumber evidence="4">1.-.-.-</ecNumber>
    </submittedName>
</protein>
<organism evidence="4 5">
    <name type="scientific">Corynebacterium nasicanis</name>
    <dbReference type="NCBI Taxonomy" id="1448267"/>
    <lineage>
        <taxon>Bacteria</taxon>
        <taxon>Bacillati</taxon>
        <taxon>Actinomycetota</taxon>
        <taxon>Actinomycetes</taxon>
        <taxon>Mycobacteriales</taxon>
        <taxon>Corynebacteriaceae</taxon>
        <taxon>Corynebacterium</taxon>
    </lineage>
</organism>
<dbReference type="SUPFAM" id="SSF50475">
    <property type="entry name" value="FMN-binding split barrel"/>
    <property type="match status" value="1"/>
</dbReference>
<name>A0ABW1QEQ7_9CORY</name>
<dbReference type="RefSeq" id="WP_377001891.1">
    <property type="nucleotide sequence ID" value="NZ_JBHSQE010000009.1"/>
</dbReference>
<comment type="caution">
    <text evidence="4">The sequence shown here is derived from an EMBL/GenBank/DDBJ whole genome shotgun (WGS) entry which is preliminary data.</text>
</comment>
<evidence type="ECO:0000256" key="1">
    <source>
        <dbReference type="ARBA" id="ARBA00008898"/>
    </source>
</evidence>
<evidence type="ECO:0000256" key="2">
    <source>
        <dbReference type="ARBA" id="ARBA00023002"/>
    </source>
</evidence>
<dbReference type="InterPro" id="IPR002563">
    <property type="entry name" value="Flavin_Rdtase-like_dom"/>
</dbReference>
<sequence>MSTTLTRPHLRPVLAHVPTPLVAVAALVDGRPTGLVLGSFVGLSLDPPLIGLSVQTTSSTWPLLRDAPEVGISVLGSAHAGIARQLGGPAADRFTGVAWSARGQTVLLDDAVAHLRAHLVDEVLTGDHVFAVLQVTEATADGAVDPLVFHGSRVRSL</sequence>
<dbReference type="Gene3D" id="2.30.110.10">
    <property type="entry name" value="Electron Transport, Fmn-binding Protein, Chain A"/>
    <property type="match status" value="1"/>
</dbReference>
<dbReference type="PANTHER" id="PTHR30466:SF11">
    <property type="entry name" value="FLAVIN-DEPENDENT MONOOXYGENASE, REDUCTASE SUBUNIT HSAB"/>
    <property type="match status" value="1"/>
</dbReference>
<dbReference type="EC" id="1.-.-.-" evidence="4"/>
<feature type="domain" description="Flavin reductase like" evidence="3">
    <location>
        <begin position="14"/>
        <end position="156"/>
    </location>
</feature>
<evidence type="ECO:0000259" key="3">
    <source>
        <dbReference type="SMART" id="SM00903"/>
    </source>
</evidence>
<accession>A0ABW1QEQ7</accession>
<dbReference type="EMBL" id="JBHSQE010000009">
    <property type="protein sequence ID" value="MFC6147269.1"/>
    <property type="molecule type" value="Genomic_DNA"/>
</dbReference>
<dbReference type="SMART" id="SM00903">
    <property type="entry name" value="Flavin_Reduct"/>
    <property type="match status" value="1"/>
</dbReference>
<gene>
    <name evidence="4" type="ORF">ACFPUZ_10695</name>
</gene>
<comment type="similarity">
    <text evidence="1">Belongs to the non-flavoprotein flavin reductase family.</text>
</comment>
<dbReference type="GO" id="GO:0016491">
    <property type="term" value="F:oxidoreductase activity"/>
    <property type="evidence" value="ECO:0007669"/>
    <property type="project" value="UniProtKB-KW"/>
</dbReference>
<dbReference type="PANTHER" id="PTHR30466">
    <property type="entry name" value="FLAVIN REDUCTASE"/>
    <property type="match status" value="1"/>
</dbReference>
<evidence type="ECO:0000313" key="5">
    <source>
        <dbReference type="Proteomes" id="UP001596244"/>
    </source>
</evidence>
<reference evidence="5" key="1">
    <citation type="journal article" date="2019" name="Int. J. Syst. Evol. Microbiol.">
        <title>The Global Catalogue of Microorganisms (GCM) 10K type strain sequencing project: providing services to taxonomists for standard genome sequencing and annotation.</title>
        <authorList>
            <consortium name="The Broad Institute Genomics Platform"/>
            <consortium name="The Broad Institute Genome Sequencing Center for Infectious Disease"/>
            <person name="Wu L."/>
            <person name="Ma J."/>
        </authorList>
    </citation>
    <scope>NUCLEOTIDE SEQUENCE [LARGE SCALE GENOMIC DNA]</scope>
    <source>
        <strain evidence="5">CCUG 51943</strain>
    </source>
</reference>
<evidence type="ECO:0000313" key="4">
    <source>
        <dbReference type="EMBL" id="MFC6147269.1"/>
    </source>
</evidence>
<dbReference type="Proteomes" id="UP001596244">
    <property type="component" value="Unassembled WGS sequence"/>
</dbReference>
<keyword evidence="5" id="KW-1185">Reference proteome</keyword>
<proteinExistence type="inferred from homology"/>
<dbReference type="InterPro" id="IPR050268">
    <property type="entry name" value="NADH-dep_flavin_reductase"/>
</dbReference>
<dbReference type="InterPro" id="IPR012349">
    <property type="entry name" value="Split_barrel_FMN-bd"/>
</dbReference>
<dbReference type="Pfam" id="PF01613">
    <property type="entry name" value="Flavin_Reduct"/>
    <property type="match status" value="1"/>
</dbReference>